<protein>
    <submittedName>
        <fullName evidence="1">Uncharacterized protein</fullName>
    </submittedName>
</protein>
<comment type="caution">
    <text evidence="1">The sequence shown here is derived from an EMBL/GenBank/DDBJ whole genome shotgun (WGS) entry which is preliminary data.</text>
</comment>
<accession>A0A511T696</accession>
<reference evidence="1 2" key="1">
    <citation type="submission" date="2019-07" db="EMBL/GenBank/DDBJ databases">
        <title>Whole genome shotgun sequence of Myxococcus fulvus NBRC 100333.</title>
        <authorList>
            <person name="Hosoyama A."/>
            <person name="Uohara A."/>
            <person name="Ohji S."/>
            <person name="Ichikawa N."/>
        </authorList>
    </citation>
    <scope>NUCLEOTIDE SEQUENCE [LARGE SCALE GENOMIC DNA]</scope>
    <source>
        <strain evidence="1 2">NBRC 100333</strain>
    </source>
</reference>
<name>A0A511T696_MYXFU</name>
<dbReference type="Proteomes" id="UP000321514">
    <property type="component" value="Unassembled WGS sequence"/>
</dbReference>
<dbReference type="EMBL" id="BJXR01000035">
    <property type="protein sequence ID" value="GEN09700.1"/>
    <property type="molecule type" value="Genomic_DNA"/>
</dbReference>
<gene>
    <name evidence="1" type="ORF">MFU01_47370</name>
</gene>
<evidence type="ECO:0000313" key="1">
    <source>
        <dbReference type="EMBL" id="GEN09700.1"/>
    </source>
</evidence>
<evidence type="ECO:0000313" key="2">
    <source>
        <dbReference type="Proteomes" id="UP000321514"/>
    </source>
</evidence>
<proteinExistence type="predicted"/>
<dbReference type="AlphaFoldDB" id="A0A511T696"/>
<sequence length="134" mass="14239">MFAAGVGPITLLVGSTTSDEGATPKLHCSIAPMTTWAPMVHLARVPGSGMERLTRSQPIARVVPASGQPRFPLGTPVRGGGALAARVVDERGRVRRVRVDYREPVRSSSPGARTLSRSRPRSAVRAWNIGSVAF</sequence>
<organism evidence="1 2">
    <name type="scientific">Myxococcus fulvus</name>
    <dbReference type="NCBI Taxonomy" id="33"/>
    <lineage>
        <taxon>Bacteria</taxon>
        <taxon>Pseudomonadati</taxon>
        <taxon>Myxococcota</taxon>
        <taxon>Myxococcia</taxon>
        <taxon>Myxococcales</taxon>
        <taxon>Cystobacterineae</taxon>
        <taxon>Myxococcaceae</taxon>
        <taxon>Myxococcus</taxon>
    </lineage>
</organism>